<feature type="transmembrane region" description="Helical" evidence="12">
    <location>
        <begin position="337"/>
        <end position="358"/>
    </location>
</feature>
<comment type="subcellular location">
    <subcellularLocation>
        <location evidence="1">Cell membrane</location>
        <topology evidence="1">Multi-pass membrane protein</topology>
    </subcellularLocation>
    <subcellularLocation>
        <location evidence="12">Membrane</location>
        <topology evidence="12">Multi-pass membrane protein</topology>
    </subcellularLocation>
</comment>
<accession>A0A5C5WRY0</accession>
<dbReference type="SUPFAM" id="SSF143865">
    <property type="entry name" value="CorA soluble domain-like"/>
    <property type="match status" value="1"/>
</dbReference>
<dbReference type="InterPro" id="IPR002523">
    <property type="entry name" value="MgTranspt_CorA/ZnTranspt_ZntB"/>
</dbReference>
<dbReference type="GO" id="GO:0015087">
    <property type="term" value="F:cobalt ion transmembrane transporter activity"/>
    <property type="evidence" value="ECO:0007669"/>
    <property type="project" value="UniProtKB-UniRule"/>
</dbReference>
<evidence type="ECO:0000256" key="5">
    <source>
        <dbReference type="ARBA" id="ARBA00022692"/>
    </source>
</evidence>
<dbReference type="OrthoDB" id="9803416at2"/>
<evidence type="ECO:0000313" key="14">
    <source>
        <dbReference type="Proteomes" id="UP000316598"/>
    </source>
</evidence>
<evidence type="ECO:0000256" key="9">
    <source>
        <dbReference type="ARBA" id="ARBA00023136"/>
    </source>
</evidence>
<proteinExistence type="inferred from homology"/>
<dbReference type="PANTHER" id="PTHR46494">
    <property type="entry name" value="CORA FAMILY METAL ION TRANSPORTER (EUROFUNG)"/>
    <property type="match status" value="1"/>
</dbReference>
<evidence type="ECO:0000256" key="3">
    <source>
        <dbReference type="ARBA" id="ARBA00022448"/>
    </source>
</evidence>
<dbReference type="SUPFAM" id="SSF144083">
    <property type="entry name" value="Magnesium transport protein CorA, transmembrane region"/>
    <property type="match status" value="1"/>
</dbReference>
<dbReference type="EMBL" id="SJPI01000001">
    <property type="protein sequence ID" value="TWT53327.1"/>
    <property type="molecule type" value="Genomic_DNA"/>
</dbReference>
<evidence type="ECO:0000256" key="12">
    <source>
        <dbReference type="RuleBase" id="RU362010"/>
    </source>
</evidence>
<keyword evidence="14" id="KW-1185">Reference proteome</keyword>
<dbReference type="NCBIfam" id="TIGR00383">
    <property type="entry name" value="corA"/>
    <property type="match status" value="1"/>
</dbReference>
<keyword evidence="5 12" id="KW-0812">Transmembrane</keyword>
<evidence type="ECO:0000256" key="8">
    <source>
        <dbReference type="ARBA" id="ARBA00023065"/>
    </source>
</evidence>
<dbReference type="GO" id="GO:0005886">
    <property type="term" value="C:plasma membrane"/>
    <property type="evidence" value="ECO:0007669"/>
    <property type="project" value="UniProtKB-SubCell"/>
</dbReference>
<keyword evidence="8 12" id="KW-0406">Ion transport</keyword>
<evidence type="ECO:0000256" key="1">
    <source>
        <dbReference type="ARBA" id="ARBA00004651"/>
    </source>
</evidence>
<keyword evidence="3 12" id="KW-0813">Transport</keyword>
<evidence type="ECO:0000256" key="7">
    <source>
        <dbReference type="ARBA" id="ARBA00022989"/>
    </source>
</evidence>
<dbReference type="CDD" id="cd12828">
    <property type="entry name" value="TmCorA-like_1"/>
    <property type="match status" value="1"/>
</dbReference>
<dbReference type="GO" id="GO:0000287">
    <property type="term" value="F:magnesium ion binding"/>
    <property type="evidence" value="ECO:0007669"/>
    <property type="project" value="TreeGrafter"/>
</dbReference>
<evidence type="ECO:0000256" key="6">
    <source>
        <dbReference type="ARBA" id="ARBA00022842"/>
    </source>
</evidence>
<evidence type="ECO:0000256" key="2">
    <source>
        <dbReference type="ARBA" id="ARBA00009765"/>
    </source>
</evidence>
<keyword evidence="6 12" id="KW-0460">Magnesium</keyword>
<dbReference type="FunFam" id="1.20.58.340:FF:000004">
    <property type="entry name" value="Magnesium transport protein CorA"/>
    <property type="match status" value="1"/>
</dbReference>
<dbReference type="Gene3D" id="1.20.58.340">
    <property type="entry name" value="Magnesium transport protein CorA, transmembrane region"/>
    <property type="match status" value="2"/>
</dbReference>
<organism evidence="13 14">
    <name type="scientific">Rubripirellula amarantea</name>
    <dbReference type="NCBI Taxonomy" id="2527999"/>
    <lineage>
        <taxon>Bacteria</taxon>
        <taxon>Pseudomonadati</taxon>
        <taxon>Planctomycetota</taxon>
        <taxon>Planctomycetia</taxon>
        <taxon>Pirellulales</taxon>
        <taxon>Pirellulaceae</taxon>
        <taxon>Rubripirellula</taxon>
    </lineage>
</organism>
<dbReference type="PANTHER" id="PTHR46494:SF1">
    <property type="entry name" value="CORA FAMILY METAL ION TRANSPORTER (EUROFUNG)"/>
    <property type="match status" value="1"/>
</dbReference>
<comment type="catalytic activity">
    <reaction evidence="10">
        <text>Mg(2+)(in) = Mg(2+)(out)</text>
        <dbReference type="Rhea" id="RHEA:29827"/>
        <dbReference type="ChEBI" id="CHEBI:18420"/>
    </reaction>
</comment>
<evidence type="ECO:0000256" key="4">
    <source>
        <dbReference type="ARBA" id="ARBA00022475"/>
    </source>
</evidence>
<evidence type="ECO:0000313" key="13">
    <source>
        <dbReference type="EMBL" id="TWT53327.1"/>
    </source>
</evidence>
<comment type="function">
    <text evidence="11">Mediates influx of magnesium ions. Alternates between open and closed states. Activated by low cytoplasmic Mg(2+) levels. Inactive when cytoplasmic Mg(2+) levels are high.</text>
</comment>
<dbReference type="InterPro" id="IPR045863">
    <property type="entry name" value="CorA_TM1_TM2"/>
</dbReference>
<gene>
    <name evidence="13" type="primary">corA_1</name>
    <name evidence="12" type="synonym">corA</name>
    <name evidence="13" type="ORF">Pla22_09560</name>
</gene>
<dbReference type="Gene3D" id="3.30.460.20">
    <property type="entry name" value="CorA soluble domain-like"/>
    <property type="match status" value="1"/>
</dbReference>
<dbReference type="Pfam" id="PF01544">
    <property type="entry name" value="CorA"/>
    <property type="match status" value="1"/>
</dbReference>
<dbReference type="RefSeq" id="WP_146513562.1">
    <property type="nucleotide sequence ID" value="NZ_SJPI01000001.1"/>
</dbReference>
<comment type="similarity">
    <text evidence="2 12">Belongs to the CorA metal ion transporter (MIT) (TC 1.A.35) family.</text>
</comment>
<comment type="caution">
    <text evidence="13">The sequence shown here is derived from an EMBL/GenBank/DDBJ whole genome shotgun (WGS) entry which is preliminary data.</text>
</comment>
<dbReference type="GO" id="GO:0050897">
    <property type="term" value="F:cobalt ion binding"/>
    <property type="evidence" value="ECO:0007669"/>
    <property type="project" value="TreeGrafter"/>
</dbReference>
<name>A0A5C5WRY0_9BACT</name>
<keyword evidence="9 12" id="KW-0472">Membrane</keyword>
<keyword evidence="4 12" id="KW-1003">Cell membrane</keyword>
<dbReference type="InterPro" id="IPR045861">
    <property type="entry name" value="CorA_cytoplasmic_dom"/>
</dbReference>
<reference evidence="13 14" key="1">
    <citation type="submission" date="2019-02" db="EMBL/GenBank/DDBJ databases">
        <title>Deep-cultivation of Planctomycetes and their phenomic and genomic characterization uncovers novel biology.</title>
        <authorList>
            <person name="Wiegand S."/>
            <person name="Jogler M."/>
            <person name="Boedeker C."/>
            <person name="Pinto D."/>
            <person name="Vollmers J."/>
            <person name="Rivas-Marin E."/>
            <person name="Kohn T."/>
            <person name="Peeters S.H."/>
            <person name="Heuer A."/>
            <person name="Rast P."/>
            <person name="Oberbeckmann S."/>
            <person name="Bunk B."/>
            <person name="Jeske O."/>
            <person name="Meyerdierks A."/>
            <person name="Storesund J.E."/>
            <person name="Kallscheuer N."/>
            <person name="Luecker S."/>
            <person name="Lage O.M."/>
            <person name="Pohl T."/>
            <person name="Merkel B.J."/>
            <person name="Hornburger P."/>
            <person name="Mueller R.-W."/>
            <person name="Bruemmer F."/>
            <person name="Labrenz M."/>
            <person name="Spormann A.M."/>
            <person name="Op Den Camp H."/>
            <person name="Overmann J."/>
            <person name="Amann R."/>
            <person name="Jetten M.S.M."/>
            <person name="Mascher T."/>
            <person name="Medema M.H."/>
            <person name="Devos D.P."/>
            <person name="Kaster A.-K."/>
            <person name="Ovreas L."/>
            <person name="Rohde M."/>
            <person name="Galperin M.Y."/>
            <person name="Jogler C."/>
        </authorList>
    </citation>
    <scope>NUCLEOTIDE SEQUENCE [LARGE SCALE GENOMIC DNA]</scope>
    <source>
        <strain evidence="13 14">Pla22</strain>
    </source>
</reference>
<dbReference type="AlphaFoldDB" id="A0A5C5WRY0"/>
<dbReference type="GO" id="GO:0015095">
    <property type="term" value="F:magnesium ion transmembrane transporter activity"/>
    <property type="evidence" value="ECO:0007669"/>
    <property type="project" value="UniProtKB-UniRule"/>
</dbReference>
<dbReference type="InterPro" id="IPR004488">
    <property type="entry name" value="Mg/Co-transport_prot_CorA"/>
</dbReference>
<protein>
    <recommendedName>
        <fullName evidence="12">Magnesium transport protein CorA</fullName>
    </recommendedName>
</protein>
<dbReference type="Proteomes" id="UP000316598">
    <property type="component" value="Unassembled WGS sequence"/>
</dbReference>
<evidence type="ECO:0000256" key="10">
    <source>
        <dbReference type="ARBA" id="ARBA00034269"/>
    </source>
</evidence>
<keyword evidence="7 12" id="KW-1133">Transmembrane helix</keyword>
<sequence length="364" mass="41795">MKRKRFANPFRRKRKVDRAVGLAPGTISIADDAVPTSIRAIRFNRSEVKRFENLTVEEIPLASSDHVVWVDVVGLGDEPTISAIGKRFKIHALSLEDVVNTHQRPKIEVYDDHLYIVVRMPSSNGQLDLEQVSLFVGNGYVVSWQEREGDCFNAVRKRLESSSREVRRHGSDFLAYALVDTVVDAFFPHVHHFGDALDQLEDEIADQNRGSEVVHQIFEIRSDIRRLRRVAWSHREMIQSWLTYNGPLTGEATRLHLRDVADHTIRVVELLEMCRESCSDLRDLQMSAASMRMNEVMKVLTVIATIFIPLSFIAGLYGMNFSTQTSPWNMPETQWYFGYPFALFLMSLVAGGMVVFFYRKRWIG</sequence>
<evidence type="ECO:0000256" key="11">
    <source>
        <dbReference type="ARBA" id="ARBA00045497"/>
    </source>
</evidence>
<feature type="transmembrane region" description="Helical" evidence="12">
    <location>
        <begin position="296"/>
        <end position="317"/>
    </location>
</feature>